<evidence type="ECO:0000256" key="10">
    <source>
        <dbReference type="ARBA" id="ARBA00023136"/>
    </source>
</evidence>
<protein>
    <recommendedName>
        <fullName evidence="4 12">Cell division protein FtsX</fullName>
    </recommendedName>
</protein>
<comment type="function">
    <text evidence="12">Part of the ABC transporter FtsEX involved in cellular division.</text>
</comment>
<dbReference type="GO" id="GO:0005886">
    <property type="term" value="C:plasma membrane"/>
    <property type="evidence" value="ECO:0007669"/>
    <property type="project" value="UniProtKB-SubCell"/>
</dbReference>
<dbReference type="EMBL" id="AP013066">
    <property type="protein sequence ID" value="BAN36440.1"/>
    <property type="molecule type" value="Genomic_DNA"/>
</dbReference>
<gene>
    <name evidence="16" type="ORF">SCD_n02640</name>
</gene>
<evidence type="ECO:0000256" key="2">
    <source>
        <dbReference type="ARBA" id="ARBA00007379"/>
    </source>
</evidence>
<dbReference type="InterPro" id="IPR047590">
    <property type="entry name" value="FtsX_proteobact-type"/>
</dbReference>
<dbReference type="InterPro" id="IPR040690">
    <property type="entry name" value="FtsX_ECD"/>
</dbReference>
<dbReference type="InterPro" id="IPR003838">
    <property type="entry name" value="ABC3_permease_C"/>
</dbReference>
<evidence type="ECO:0000313" key="16">
    <source>
        <dbReference type="EMBL" id="BAN36440.1"/>
    </source>
</evidence>
<keyword evidence="8 13" id="KW-0812">Transmembrane</keyword>
<comment type="similarity">
    <text evidence="2 12">Belongs to the ABC-4 integral membrane protein family. FtsX subfamily.</text>
</comment>
<dbReference type="eggNOG" id="COG2177">
    <property type="taxonomic scope" value="Bacteria"/>
</dbReference>
<dbReference type="OrthoDB" id="9813411at2"/>
<keyword evidence="7 12" id="KW-0132">Cell division</keyword>
<feature type="transmembrane region" description="Helical" evidence="13">
    <location>
        <begin position="272"/>
        <end position="291"/>
    </location>
</feature>
<dbReference type="Proteomes" id="UP000015559">
    <property type="component" value="Chromosome"/>
</dbReference>
<evidence type="ECO:0000313" key="17">
    <source>
        <dbReference type="Proteomes" id="UP000015559"/>
    </source>
</evidence>
<dbReference type="GO" id="GO:0032153">
    <property type="term" value="C:cell division site"/>
    <property type="evidence" value="ECO:0007669"/>
    <property type="project" value="TreeGrafter"/>
</dbReference>
<dbReference type="STRING" id="1163617.SCD_n02640"/>
<accession>S6AB11</accession>
<feature type="transmembrane region" description="Helical" evidence="13">
    <location>
        <begin position="21"/>
        <end position="46"/>
    </location>
</feature>
<sequence length="302" mass="33290">MNWLSQHRLALGLILGRFVRAPFSSLLAMMVFGVTLSLPLGLYTLIENVKAVADNVSLEPQITVFMSVGADAGSTRQVESRLKELNTIKQFRFIPRDRALQELLQSTGLVDVAAGLERNPLPDAFVIEPKNINPGELEKLRKDLTKLPKVDKVLLDTAWAERLNAMVRLGRDVTLILAILLGFALVVITSNTIRLQILSQREEIEVSTLIGATDAFIRRPFLYHGALQGLGGGIAAWLIVSLGLQLLNVGIADLAKLYTTQFRLLPLDSVDILSLLLFSSLLGWLGAFLAVGRHLRRIEPRA</sequence>
<keyword evidence="5 12" id="KW-1003">Cell membrane</keyword>
<dbReference type="PANTHER" id="PTHR47755">
    <property type="entry name" value="CELL DIVISION PROTEIN FTSX"/>
    <property type="match status" value="1"/>
</dbReference>
<evidence type="ECO:0000256" key="6">
    <source>
        <dbReference type="ARBA" id="ARBA00022519"/>
    </source>
</evidence>
<evidence type="ECO:0000256" key="9">
    <source>
        <dbReference type="ARBA" id="ARBA00022989"/>
    </source>
</evidence>
<feature type="domain" description="ABC3 transporter permease C-terminal" evidence="14">
    <location>
        <begin position="176"/>
        <end position="293"/>
    </location>
</feature>
<dbReference type="RefSeq" id="WP_009207601.1">
    <property type="nucleotide sequence ID" value="NC_022357.1"/>
</dbReference>
<evidence type="ECO:0000256" key="3">
    <source>
        <dbReference type="ARBA" id="ARBA00011160"/>
    </source>
</evidence>
<dbReference type="PANTHER" id="PTHR47755:SF1">
    <property type="entry name" value="CELL DIVISION PROTEIN FTSX"/>
    <property type="match status" value="1"/>
</dbReference>
<evidence type="ECO:0000256" key="4">
    <source>
        <dbReference type="ARBA" id="ARBA00021907"/>
    </source>
</evidence>
<feature type="transmembrane region" description="Helical" evidence="13">
    <location>
        <begin position="226"/>
        <end position="252"/>
    </location>
</feature>
<evidence type="ECO:0000259" key="15">
    <source>
        <dbReference type="Pfam" id="PF18075"/>
    </source>
</evidence>
<evidence type="ECO:0000256" key="5">
    <source>
        <dbReference type="ARBA" id="ARBA00022475"/>
    </source>
</evidence>
<dbReference type="NCBIfam" id="TIGR00439">
    <property type="entry name" value="FtsX_Gneg"/>
    <property type="match status" value="1"/>
</dbReference>
<reference evidence="16 17" key="1">
    <citation type="journal article" date="2012" name="Appl. Environ. Microbiol.">
        <title>Draft genome sequence of a psychrotolerant sulfur-oxidizing bacterium, Sulfuricella denitrificans skB26, and proteomic insights into cold adaptation.</title>
        <authorList>
            <person name="Watanabe T."/>
            <person name="Kojima H."/>
            <person name="Fukui M."/>
        </authorList>
    </citation>
    <scope>NUCLEOTIDE SEQUENCE [LARGE SCALE GENOMIC DNA]</scope>
    <source>
        <strain evidence="17">skB26</strain>
    </source>
</reference>
<keyword evidence="6 12" id="KW-0997">Cell inner membrane</keyword>
<evidence type="ECO:0000256" key="13">
    <source>
        <dbReference type="SAM" id="Phobius"/>
    </source>
</evidence>
<dbReference type="KEGG" id="sdr:SCD_n02640"/>
<evidence type="ECO:0000256" key="11">
    <source>
        <dbReference type="ARBA" id="ARBA00023306"/>
    </source>
</evidence>
<name>S6AB11_SULDS</name>
<evidence type="ECO:0000256" key="12">
    <source>
        <dbReference type="PIRNR" id="PIRNR003097"/>
    </source>
</evidence>
<evidence type="ECO:0000259" key="14">
    <source>
        <dbReference type="Pfam" id="PF02687"/>
    </source>
</evidence>
<dbReference type="Pfam" id="PF02687">
    <property type="entry name" value="FtsX"/>
    <property type="match status" value="1"/>
</dbReference>
<dbReference type="Pfam" id="PF18075">
    <property type="entry name" value="FtsX_ECD"/>
    <property type="match status" value="1"/>
</dbReference>
<evidence type="ECO:0000256" key="1">
    <source>
        <dbReference type="ARBA" id="ARBA00004429"/>
    </source>
</evidence>
<keyword evidence="17" id="KW-1185">Reference proteome</keyword>
<feature type="domain" description="FtsX extracellular" evidence="15">
    <location>
        <begin position="61"/>
        <end position="153"/>
    </location>
</feature>
<dbReference type="HOGENOM" id="CLU_073546_0_0_4"/>
<dbReference type="Gene3D" id="3.30.70.3040">
    <property type="match status" value="1"/>
</dbReference>
<keyword evidence="11 12" id="KW-0131">Cell cycle</keyword>
<evidence type="ECO:0000256" key="7">
    <source>
        <dbReference type="ARBA" id="ARBA00022618"/>
    </source>
</evidence>
<feature type="transmembrane region" description="Helical" evidence="13">
    <location>
        <begin position="173"/>
        <end position="193"/>
    </location>
</feature>
<proteinExistence type="inferred from homology"/>
<dbReference type="GO" id="GO:0051301">
    <property type="term" value="P:cell division"/>
    <property type="evidence" value="ECO:0007669"/>
    <property type="project" value="UniProtKB-KW"/>
</dbReference>
<evidence type="ECO:0000256" key="8">
    <source>
        <dbReference type="ARBA" id="ARBA00022692"/>
    </source>
</evidence>
<dbReference type="AlphaFoldDB" id="S6AB11"/>
<dbReference type="PIRSF" id="PIRSF003097">
    <property type="entry name" value="FtsX"/>
    <property type="match status" value="1"/>
</dbReference>
<keyword evidence="10 12" id="KW-0472">Membrane</keyword>
<dbReference type="InterPro" id="IPR004513">
    <property type="entry name" value="FtsX"/>
</dbReference>
<organism evidence="16 17">
    <name type="scientific">Sulfuricella denitrificans (strain DSM 22764 / NBRC 105220 / skB26)</name>
    <dbReference type="NCBI Taxonomy" id="1163617"/>
    <lineage>
        <taxon>Bacteria</taxon>
        <taxon>Pseudomonadati</taxon>
        <taxon>Pseudomonadota</taxon>
        <taxon>Betaproteobacteria</taxon>
        <taxon>Nitrosomonadales</taxon>
        <taxon>Sulfuricellaceae</taxon>
        <taxon>Sulfuricella</taxon>
    </lineage>
</organism>
<comment type="subunit">
    <text evidence="3">Forms a membrane-associated complex with FtsE.</text>
</comment>
<comment type="subcellular location">
    <subcellularLocation>
        <location evidence="1">Cell inner membrane</location>
        <topology evidence="1">Multi-pass membrane protein</topology>
    </subcellularLocation>
</comment>
<keyword evidence="9 13" id="KW-1133">Transmembrane helix</keyword>